<name>A0AA40BZ89_9PEZI</name>
<dbReference type="Pfam" id="PF06985">
    <property type="entry name" value="HET"/>
    <property type="match status" value="1"/>
</dbReference>
<dbReference type="InterPro" id="IPR052895">
    <property type="entry name" value="HetReg/Transcr_Mod"/>
</dbReference>
<sequence length="440" mass="48895">MTDDPSNDCDLTGSGLPRMIPPIPCISGIEINGALSASPYTPIDPSTDTIRLFRLEGGLDDTIRGSLIRCSLSTASRYTALSYEWGSPDNPKEICINGIAVQIRRNLWEALNAITSINFRPPRPNIDDQVGTLWIDSICIDQSNTAEKNHQVQQMAAIYSTAASVISWLGPHTPQSTMLFEWGGQTSLLSGWKGTDAQTSVTTLGSAAKQLLEREYWTRLWIIQEVLLAQDHQLLCGRDCFSAYTFFDAWTQPGRSIIDKFSPPDAPCDKLDFVDVTSTPGYGVLLMKFADFPESVGSFYSFYDLFDMFHDRKCVNPYDKIYGLVGIVTIRGFGTGIEVDYAKSPEQLCCDVITAVWEDLRRDPPNVPLRTSKFVDRLLRSLQLQVPNACDSCDGARTDGKLMPVPERVANHLGYLAKVRPSTFRGLAGYHPDWPAPSWN</sequence>
<evidence type="ECO:0000259" key="1">
    <source>
        <dbReference type="Pfam" id="PF06985"/>
    </source>
</evidence>
<dbReference type="InterPro" id="IPR010730">
    <property type="entry name" value="HET"/>
</dbReference>
<keyword evidence="3" id="KW-1185">Reference proteome</keyword>
<comment type="caution">
    <text evidence="2">The sequence shown here is derived from an EMBL/GenBank/DDBJ whole genome shotgun (WGS) entry which is preliminary data.</text>
</comment>
<evidence type="ECO:0000313" key="3">
    <source>
        <dbReference type="Proteomes" id="UP001175000"/>
    </source>
</evidence>
<evidence type="ECO:0000313" key="2">
    <source>
        <dbReference type="EMBL" id="KAK0618923.1"/>
    </source>
</evidence>
<proteinExistence type="predicted"/>
<dbReference type="AlphaFoldDB" id="A0AA40BZ89"/>
<gene>
    <name evidence="2" type="ORF">B0T14DRAFT_518265</name>
</gene>
<feature type="domain" description="Heterokaryon incompatibility" evidence="1">
    <location>
        <begin position="78"/>
        <end position="225"/>
    </location>
</feature>
<protein>
    <submittedName>
        <fullName evidence="2">Heterokaryon incompatibility protein-domain-containing protein</fullName>
    </submittedName>
</protein>
<dbReference type="EMBL" id="JAULSU010000004">
    <property type="protein sequence ID" value="KAK0618923.1"/>
    <property type="molecule type" value="Genomic_DNA"/>
</dbReference>
<organism evidence="2 3">
    <name type="scientific">Immersiella caudata</name>
    <dbReference type="NCBI Taxonomy" id="314043"/>
    <lineage>
        <taxon>Eukaryota</taxon>
        <taxon>Fungi</taxon>
        <taxon>Dikarya</taxon>
        <taxon>Ascomycota</taxon>
        <taxon>Pezizomycotina</taxon>
        <taxon>Sordariomycetes</taxon>
        <taxon>Sordariomycetidae</taxon>
        <taxon>Sordariales</taxon>
        <taxon>Lasiosphaeriaceae</taxon>
        <taxon>Immersiella</taxon>
    </lineage>
</organism>
<dbReference type="PANTHER" id="PTHR24148:SF64">
    <property type="entry name" value="HETEROKARYON INCOMPATIBILITY DOMAIN-CONTAINING PROTEIN"/>
    <property type="match status" value="1"/>
</dbReference>
<accession>A0AA40BZ89</accession>
<dbReference type="PANTHER" id="PTHR24148">
    <property type="entry name" value="ANKYRIN REPEAT DOMAIN-CONTAINING PROTEIN 39 HOMOLOG-RELATED"/>
    <property type="match status" value="1"/>
</dbReference>
<dbReference type="Proteomes" id="UP001175000">
    <property type="component" value="Unassembled WGS sequence"/>
</dbReference>
<reference evidence="2" key="1">
    <citation type="submission" date="2023-06" db="EMBL/GenBank/DDBJ databases">
        <title>Genome-scale phylogeny and comparative genomics of the fungal order Sordariales.</title>
        <authorList>
            <consortium name="Lawrence Berkeley National Laboratory"/>
            <person name="Hensen N."/>
            <person name="Bonometti L."/>
            <person name="Westerberg I."/>
            <person name="Brannstrom I.O."/>
            <person name="Guillou S."/>
            <person name="Cros-Aarteil S."/>
            <person name="Calhoun S."/>
            <person name="Haridas S."/>
            <person name="Kuo A."/>
            <person name="Mondo S."/>
            <person name="Pangilinan J."/>
            <person name="Riley R."/>
            <person name="Labutti K."/>
            <person name="Andreopoulos B."/>
            <person name="Lipzen A."/>
            <person name="Chen C."/>
            <person name="Yanf M."/>
            <person name="Daum C."/>
            <person name="Ng V."/>
            <person name="Clum A."/>
            <person name="Steindorff A."/>
            <person name="Ohm R."/>
            <person name="Martin F."/>
            <person name="Silar P."/>
            <person name="Natvig D."/>
            <person name="Lalanne C."/>
            <person name="Gautier V."/>
            <person name="Ament-Velasquez S.L."/>
            <person name="Kruys A."/>
            <person name="Hutchinson M.I."/>
            <person name="Powell A.J."/>
            <person name="Barry K."/>
            <person name="Miller A.N."/>
            <person name="Grigoriev I.V."/>
            <person name="Debuchy R."/>
            <person name="Gladieux P."/>
            <person name="Thoren M.H."/>
            <person name="Johannesson H."/>
        </authorList>
    </citation>
    <scope>NUCLEOTIDE SEQUENCE</scope>
    <source>
        <strain evidence="2">CBS 606.72</strain>
    </source>
</reference>